<dbReference type="GO" id="GO:0005657">
    <property type="term" value="C:replication fork"/>
    <property type="evidence" value="ECO:0007669"/>
    <property type="project" value="TreeGrafter"/>
</dbReference>
<dbReference type="Gene3D" id="3.40.50.300">
    <property type="entry name" value="P-loop containing nucleotide triphosphate hydrolases"/>
    <property type="match status" value="1"/>
</dbReference>
<feature type="compositionally biased region" description="Basic and acidic residues" evidence="1">
    <location>
        <begin position="158"/>
        <end position="167"/>
    </location>
</feature>
<dbReference type="GO" id="GO:0045003">
    <property type="term" value="P:double-strand break repair via synthesis-dependent strand annealing"/>
    <property type="evidence" value="ECO:0007669"/>
    <property type="project" value="TreeGrafter"/>
</dbReference>
<accession>A0A7S4EI87</accession>
<dbReference type="InterPro" id="IPR027417">
    <property type="entry name" value="P-loop_NTPase"/>
</dbReference>
<dbReference type="GO" id="GO:0033065">
    <property type="term" value="C:Rad51C-XRCC3 complex"/>
    <property type="evidence" value="ECO:0007669"/>
    <property type="project" value="TreeGrafter"/>
</dbReference>
<protein>
    <recommendedName>
        <fullName evidence="3">DNA recombination and repair protein Rad51-like C-terminal domain-containing protein</fullName>
    </recommendedName>
</protein>
<dbReference type="GO" id="GO:0071140">
    <property type="term" value="P:resolution of mitotic recombination intermediates"/>
    <property type="evidence" value="ECO:0007669"/>
    <property type="project" value="TreeGrafter"/>
</dbReference>
<name>A0A7S4EI87_9STRA</name>
<evidence type="ECO:0000313" key="2">
    <source>
        <dbReference type="EMBL" id="CAE0714615.1"/>
    </source>
</evidence>
<reference evidence="2" key="1">
    <citation type="submission" date="2021-01" db="EMBL/GenBank/DDBJ databases">
        <authorList>
            <person name="Corre E."/>
            <person name="Pelletier E."/>
            <person name="Niang G."/>
            <person name="Scheremetjew M."/>
            <person name="Finn R."/>
            <person name="Kale V."/>
            <person name="Holt S."/>
            <person name="Cochrane G."/>
            <person name="Meng A."/>
            <person name="Brown T."/>
            <person name="Cohen L."/>
        </authorList>
    </citation>
    <scope>NUCLEOTIDE SEQUENCE</scope>
    <source>
        <strain evidence="2">10249 10 AB</strain>
    </source>
</reference>
<dbReference type="SUPFAM" id="SSF52540">
    <property type="entry name" value="P-loop containing nucleoside triphosphate hydrolases"/>
    <property type="match status" value="1"/>
</dbReference>
<proteinExistence type="predicted"/>
<organism evidence="2">
    <name type="scientific">Pseudo-nitzschia australis</name>
    <dbReference type="NCBI Taxonomy" id="44445"/>
    <lineage>
        <taxon>Eukaryota</taxon>
        <taxon>Sar</taxon>
        <taxon>Stramenopiles</taxon>
        <taxon>Ochrophyta</taxon>
        <taxon>Bacillariophyta</taxon>
        <taxon>Bacillariophyceae</taxon>
        <taxon>Bacillariophycidae</taxon>
        <taxon>Bacillariales</taxon>
        <taxon>Bacillariaceae</taxon>
        <taxon>Pseudo-nitzschia</taxon>
    </lineage>
</organism>
<evidence type="ECO:0008006" key="3">
    <source>
        <dbReference type="Google" id="ProtNLM"/>
    </source>
</evidence>
<feature type="compositionally biased region" description="Polar residues" evidence="1">
    <location>
        <begin position="171"/>
        <end position="185"/>
    </location>
</feature>
<sequence>MHRMPRYTPPGNLKRIESNQSFCTASAPLLVGCLDRSFCFAALRCDRCVPSRSWAVARLPPRCGCFLPHTARTVRVRSTTQRHHSIHAGASERIENGCETTTRRGVLLVFGTNRIESNPIESNRIESPKQTIGGSIRFIERTMACNFRLPYRITNKQTNKETSKQARETNPMPSSRRSAGSSFANGRSAAAVAPVSALELVRVGTKRRRTTNDGNNDPMPSSSSPSSLSFCAPPQLCLLQNPYLSLPIGLSELAGPAGAGKTQIALGLCADCVLYHGDGDDSHTTTATATATATNGENEHTHTNEQETKQKAVYVHLGGSSRFLQTASRRLEGMLDSRIRMAASKRGTRTSTSTRTRSRSHSHSATSSTGTDHPAAESHRAQQRQHTDTNNESNDNSDESNHTAERVHDCLTRILVHWVSNSEDLMDLLRTKLPRLLRTTQTQSQSQPQTHHATVSLVVLDGIANLFRLLPDGQPPRWHRDRFGGNTGGNPWHHRAATFFQISGLCKELSSRFRVPFVVLNECTTRIPNSNNNTINSNTINSNHKAVLQPALGLAWSQCVNCSFFVRRESGSRRVLQCLKAPHISSEHSRAEFWIDRSGVVPIRYNESTVPVPVRLDEGTDGTNQ</sequence>
<dbReference type="AlphaFoldDB" id="A0A7S4EI87"/>
<dbReference type="EMBL" id="HBIX01009709">
    <property type="protein sequence ID" value="CAE0714615.1"/>
    <property type="molecule type" value="Transcribed_RNA"/>
</dbReference>
<evidence type="ECO:0000256" key="1">
    <source>
        <dbReference type="SAM" id="MobiDB-lite"/>
    </source>
</evidence>
<feature type="region of interest" description="Disordered" evidence="1">
    <location>
        <begin position="335"/>
        <end position="404"/>
    </location>
</feature>
<feature type="compositionally biased region" description="Basic and acidic residues" evidence="1">
    <location>
        <begin position="374"/>
        <end position="389"/>
    </location>
</feature>
<feature type="compositionally biased region" description="Low complexity" evidence="1">
    <location>
        <begin position="218"/>
        <end position="227"/>
    </location>
</feature>
<dbReference type="GO" id="GO:0000400">
    <property type="term" value="F:four-way junction DNA binding"/>
    <property type="evidence" value="ECO:0007669"/>
    <property type="project" value="TreeGrafter"/>
</dbReference>
<feature type="region of interest" description="Disordered" evidence="1">
    <location>
        <begin position="154"/>
        <end position="186"/>
    </location>
</feature>
<dbReference type="PANTHER" id="PTHR46487">
    <property type="entry name" value="DNA REPAIR PROTEIN XRCC3"/>
    <property type="match status" value="1"/>
</dbReference>
<dbReference type="PROSITE" id="PS51257">
    <property type="entry name" value="PROKAR_LIPOPROTEIN"/>
    <property type="match status" value="1"/>
</dbReference>
<feature type="region of interest" description="Disordered" evidence="1">
    <location>
        <begin position="202"/>
        <end position="227"/>
    </location>
</feature>
<dbReference type="GO" id="GO:0000722">
    <property type="term" value="P:telomere maintenance via recombination"/>
    <property type="evidence" value="ECO:0007669"/>
    <property type="project" value="TreeGrafter"/>
</dbReference>
<dbReference type="PANTHER" id="PTHR46487:SF1">
    <property type="entry name" value="DNA REPAIR PROTEIN XRCC3"/>
    <property type="match status" value="1"/>
</dbReference>
<gene>
    <name evidence="2" type="ORF">PAUS00366_LOCUS7367</name>
</gene>
<dbReference type="GO" id="GO:0090656">
    <property type="term" value="P:t-circle formation"/>
    <property type="evidence" value="ECO:0007669"/>
    <property type="project" value="TreeGrafter"/>
</dbReference>